<dbReference type="EMBL" id="MFCV01000039">
    <property type="protein sequence ID" value="OGE31471.1"/>
    <property type="molecule type" value="Genomic_DNA"/>
</dbReference>
<dbReference type="SUPFAM" id="SSF49329">
    <property type="entry name" value="Cu,Zn superoxide dismutase-like"/>
    <property type="match status" value="1"/>
</dbReference>
<evidence type="ECO:0000313" key="3">
    <source>
        <dbReference type="Proteomes" id="UP000176902"/>
    </source>
</evidence>
<protein>
    <submittedName>
        <fullName evidence="2">Uncharacterized protein</fullName>
    </submittedName>
</protein>
<evidence type="ECO:0000313" key="2">
    <source>
        <dbReference type="EMBL" id="OGE31471.1"/>
    </source>
</evidence>
<dbReference type="Proteomes" id="UP000176902">
    <property type="component" value="Unassembled WGS sequence"/>
</dbReference>
<dbReference type="Gene3D" id="2.60.40.200">
    <property type="entry name" value="Superoxide dismutase, copper/zinc binding domain"/>
    <property type="match status" value="1"/>
</dbReference>
<proteinExistence type="inferred from homology"/>
<organism evidence="2 3">
    <name type="scientific">Candidatus Daviesbacteria bacterium RIFCSPHIGHO2_02_FULL_36_13</name>
    <dbReference type="NCBI Taxonomy" id="1797768"/>
    <lineage>
        <taxon>Bacteria</taxon>
        <taxon>Candidatus Daviesiibacteriota</taxon>
    </lineage>
</organism>
<evidence type="ECO:0000256" key="1">
    <source>
        <dbReference type="ARBA" id="ARBA00010457"/>
    </source>
</evidence>
<dbReference type="AlphaFoldDB" id="A0A1F5JS53"/>
<gene>
    <name evidence="2" type="ORF">A3C59_02400</name>
</gene>
<comment type="similarity">
    <text evidence="1">Belongs to the Cu-Zn superoxide dismutase family.</text>
</comment>
<accession>A0A1F5JS53</accession>
<dbReference type="GO" id="GO:0006801">
    <property type="term" value="P:superoxide metabolic process"/>
    <property type="evidence" value="ECO:0007669"/>
    <property type="project" value="InterPro"/>
</dbReference>
<dbReference type="InterPro" id="IPR036423">
    <property type="entry name" value="SOD-like_Cu/Zn_dom_sf"/>
</dbReference>
<sequence>MKVTSPSASLSASPSDILVNLSEQNESSQSGTATLTEANGKVKVTLKLTGAPKDAAQPAHIHKGACPDVGAVLHPLNSPVNGMSETILDTTFAKLKTELPLGINVHKSAAESKVYVSCGDLKF</sequence>
<reference evidence="2 3" key="1">
    <citation type="journal article" date="2016" name="Nat. Commun.">
        <title>Thousands of microbial genomes shed light on interconnected biogeochemical processes in an aquifer system.</title>
        <authorList>
            <person name="Anantharaman K."/>
            <person name="Brown C.T."/>
            <person name="Hug L.A."/>
            <person name="Sharon I."/>
            <person name="Castelle C.J."/>
            <person name="Probst A.J."/>
            <person name="Thomas B.C."/>
            <person name="Singh A."/>
            <person name="Wilkins M.J."/>
            <person name="Karaoz U."/>
            <person name="Brodie E.L."/>
            <person name="Williams K.H."/>
            <person name="Hubbard S.S."/>
            <person name="Banfield J.F."/>
        </authorList>
    </citation>
    <scope>NUCLEOTIDE SEQUENCE [LARGE SCALE GENOMIC DNA]</scope>
</reference>
<dbReference type="GO" id="GO:0046872">
    <property type="term" value="F:metal ion binding"/>
    <property type="evidence" value="ECO:0007669"/>
    <property type="project" value="InterPro"/>
</dbReference>
<comment type="caution">
    <text evidence="2">The sequence shown here is derived from an EMBL/GenBank/DDBJ whole genome shotgun (WGS) entry which is preliminary data.</text>
</comment>
<name>A0A1F5JS53_9BACT</name>